<gene>
    <name evidence="2" type="ORF">PODLI_1B022452</name>
</gene>
<proteinExistence type="predicted"/>
<organism evidence="2 3">
    <name type="scientific">Podarcis lilfordi</name>
    <name type="common">Lilford's wall lizard</name>
    <dbReference type="NCBI Taxonomy" id="74358"/>
    <lineage>
        <taxon>Eukaryota</taxon>
        <taxon>Metazoa</taxon>
        <taxon>Chordata</taxon>
        <taxon>Craniata</taxon>
        <taxon>Vertebrata</taxon>
        <taxon>Euteleostomi</taxon>
        <taxon>Lepidosauria</taxon>
        <taxon>Squamata</taxon>
        <taxon>Bifurcata</taxon>
        <taxon>Unidentata</taxon>
        <taxon>Episquamata</taxon>
        <taxon>Laterata</taxon>
        <taxon>Lacertibaenia</taxon>
        <taxon>Lacertidae</taxon>
        <taxon>Podarcis</taxon>
    </lineage>
</organism>
<evidence type="ECO:0000313" key="2">
    <source>
        <dbReference type="EMBL" id="CAI5765937.1"/>
    </source>
</evidence>
<protein>
    <recommendedName>
        <fullName evidence="4">Voltage-dependent T-type calcium channel subunit alpha-1G</fullName>
    </recommendedName>
</protein>
<name>A0AA35NZB9_9SAUR</name>
<dbReference type="AlphaFoldDB" id="A0AA35NZB9"/>
<evidence type="ECO:0000313" key="3">
    <source>
        <dbReference type="Proteomes" id="UP001178461"/>
    </source>
</evidence>
<keyword evidence="3" id="KW-1185">Reference proteome</keyword>
<accession>A0AA35NZB9</accession>
<evidence type="ECO:0008006" key="4">
    <source>
        <dbReference type="Google" id="ProtNLM"/>
    </source>
</evidence>
<feature type="region of interest" description="Disordered" evidence="1">
    <location>
        <begin position="1"/>
        <end position="55"/>
    </location>
</feature>
<feature type="compositionally biased region" description="Basic and acidic residues" evidence="1">
    <location>
        <begin position="1"/>
        <end position="10"/>
    </location>
</feature>
<reference evidence="2" key="1">
    <citation type="submission" date="2022-12" db="EMBL/GenBank/DDBJ databases">
        <authorList>
            <person name="Alioto T."/>
            <person name="Alioto T."/>
            <person name="Gomez Garrido J."/>
        </authorList>
    </citation>
    <scope>NUCLEOTIDE SEQUENCE</scope>
</reference>
<feature type="region of interest" description="Disordered" evidence="1">
    <location>
        <begin position="89"/>
        <end position="118"/>
    </location>
</feature>
<dbReference type="EMBL" id="OX395127">
    <property type="protein sequence ID" value="CAI5765937.1"/>
    <property type="molecule type" value="Genomic_DNA"/>
</dbReference>
<evidence type="ECO:0000256" key="1">
    <source>
        <dbReference type="SAM" id="MobiDB-lite"/>
    </source>
</evidence>
<dbReference type="Proteomes" id="UP001178461">
    <property type="component" value="Chromosome 2"/>
</dbReference>
<sequence length="177" mass="19214">MDEDGPRAAEEQDPEEDSTSKTFVRLNDLSGDGGRSVPGDKEKDPGSGDSDGEALPYPALAPIVFFYLSQHSRPRSWCLRIVCNPYPFSTPTPPPKVTGAGGRRRRGQGKPGQPPSPLQLEAEEMRAGIKLNMDNPGLLCYKNTTSKKGLSSPQKESWADSCYDSMINSEGTVAREV</sequence>